<organism evidence="1 2">
    <name type="scientific">Agreia bicolorata</name>
    <dbReference type="NCBI Taxonomy" id="110935"/>
    <lineage>
        <taxon>Bacteria</taxon>
        <taxon>Bacillati</taxon>
        <taxon>Actinomycetota</taxon>
        <taxon>Actinomycetes</taxon>
        <taxon>Micrococcales</taxon>
        <taxon>Microbacteriaceae</taxon>
        <taxon>Agreia</taxon>
    </lineage>
</organism>
<reference evidence="1 2" key="1">
    <citation type="journal article" date="2001" name="Int. J. Syst. Evol. Microbiol.">
        <title>Agreia bicolorata gen. nov., sp. nov., to accommodate actinobacteria isolated from narrow reed grass infected by the nematode Heteroanguina graminophila.</title>
        <authorList>
            <person name="Evtushenko L.I."/>
            <person name="Dorofeeva L.V."/>
            <person name="Dobrovolskaya T.G."/>
            <person name="Streshinskaya G.M."/>
            <person name="Subbotin S.A."/>
            <person name="Tiedje J.M."/>
        </authorList>
    </citation>
    <scope>NUCLEOTIDE SEQUENCE [LARGE SCALE GENOMIC DNA]</scope>
    <source>
        <strain evidence="1 2">VKM Ac-1804</strain>
    </source>
</reference>
<gene>
    <name evidence="1" type="ORF">TZ00_12555</name>
</gene>
<accession>A0ABR5CDY7</accession>
<name>A0ABR5CDY7_9MICO</name>
<sequence>MIAEYLSGVLASSRSEDGTYDGGVEWSSLIARLSSDQLRLHYLIYASARQVLADTAVGQRANWLHMKRVIFPQEELMDRIGKDFSDVRFSNAVNGLMREGLITDTYAYGPNVGVAESDFPKGSDLDVPYDRSLKIGVSIQGMRLFMWGLGMGHLPMDVYIHPSFAITTVDEQPDLALLSGVVMFEDVLLDPAGNKFSKESF</sequence>
<protein>
    <submittedName>
        <fullName evidence="1">Uncharacterized protein</fullName>
    </submittedName>
</protein>
<evidence type="ECO:0000313" key="1">
    <source>
        <dbReference type="EMBL" id="KJC63851.1"/>
    </source>
</evidence>
<evidence type="ECO:0000313" key="2">
    <source>
        <dbReference type="Proteomes" id="UP000032503"/>
    </source>
</evidence>
<keyword evidence="2" id="KW-1185">Reference proteome</keyword>
<dbReference type="Proteomes" id="UP000032503">
    <property type="component" value="Unassembled WGS sequence"/>
</dbReference>
<comment type="caution">
    <text evidence="1">The sequence shown here is derived from an EMBL/GenBank/DDBJ whole genome shotgun (WGS) entry which is preliminary data.</text>
</comment>
<dbReference type="EMBL" id="JYFC01000005">
    <property type="protein sequence ID" value="KJC63851.1"/>
    <property type="molecule type" value="Genomic_DNA"/>
</dbReference>
<proteinExistence type="predicted"/>